<comment type="similarity">
    <text evidence="1">Belongs to the peptidase S41A family.</text>
</comment>
<evidence type="ECO:0000256" key="2">
    <source>
        <dbReference type="ARBA" id="ARBA00022670"/>
    </source>
</evidence>
<proteinExistence type="inferred from homology"/>
<dbReference type="Gene3D" id="3.90.226.10">
    <property type="entry name" value="2-enoyl-CoA Hydratase, Chain A, domain 1"/>
    <property type="match status" value="1"/>
</dbReference>
<dbReference type="SUPFAM" id="SSF50156">
    <property type="entry name" value="PDZ domain-like"/>
    <property type="match status" value="1"/>
</dbReference>
<dbReference type="InterPro" id="IPR005151">
    <property type="entry name" value="Tail-specific_protease"/>
</dbReference>
<evidence type="ECO:0000256" key="4">
    <source>
        <dbReference type="ARBA" id="ARBA00022825"/>
    </source>
</evidence>
<dbReference type="InterPro" id="IPR029045">
    <property type="entry name" value="ClpP/crotonase-like_dom_sf"/>
</dbReference>
<accession>A0A6B1DW35</accession>
<dbReference type="AlphaFoldDB" id="A0A6B1DW35"/>
<dbReference type="GO" id="GO:0030288">
    <property type="term" value="C:outer membrane-bounded periplasmic space"/>
    <property type="evidence" value="ECO:0007669"/>
    <property type="project" value="TreeGrafter"/>
</dbReference>
<organism evidence="8">
    <name type="scientific">Caldilineaceae bacterium SB0662_bin_9</name>
    <dbReference type="NCBI Taxonomy" id="2605258"/>
    <lineage>
        <taxon>Bacteria</taxon>
        <taxon>Bacillati</taxon>
        <taxon>Chloroflexota</taxon>
        <taxon>Caldilineae</taxon>
        <taxon>Caldilineales</taxon>
        <taxon>Caldilineaceae</taxon>
    </lineage>
</organism>
<feature type="region of interest" description="Disordered" evidence="5">
    <location>
        <begin position="1"/>
        <end position="22"/>
    </location>
</feature>
<gene>
    <name evidence="8" type="ORF">F4Y08_11740</name>
</gene>
<evidence type="ECO:0000256" key="1">
    <source>
        <dbReference type="ARBA" id="ARBA00009179"/>
    </source>
</evidence>
<dbReference type="GO" id="GO:0008236">
    <property type="term" value="F:serine-type peptidase activity"/>
    <property type="evidence" value="ECO:0007669"/>
    <property type="project" value="UniProtKB-KW"/>
</dbReference>
<dbReference type="PANTHER" id="PTHR32060">
    <property type="entry name" value="TAIL-SPECIFIC PROTEASE"/>
    <property type="match status" value="1"/>
</dbReference>
<name>A0A6B1DW35_9CHLR</name>
<dbReference type="InterPro" id="IPR041489">
    <property type="entry name" value="PDZ_6"/>
</dbReference>
<dbReference type="GO" id="GO:0007165">
    <property type="term" value="P:signal transduction"/>
    <property type="evidence" value="ECO:0007669"/>
    <property type="project" value="TreeGrafter"/>
</dbReference>
<dbReference type="EMBL" id="VXPY01000084">
    <property type="protein sequence ID" value="MYD90985.1"/>
    <property type="molecule type" value="Genomic_DNA"/>
</dbReference>
<feature type="domain" description="PDZ" evidence="7">
    <location>
        <begin position="151"/>
        <end position="211"/>
    </location>
</feature>
<feature type="transmembrane region" description="Helical" evidence="6">
    <location>
        <begin position="36"/>
        <end position="59"/>
    </location>
</feature>
<dbReference type="CDD" id="cd07560">
    <property type="entry name" value="Peptidase_S41_CPP"/>
    <property type="match status" value="1"/>
</dbReference>
<evidence type="ECO:0000259" key="7">
    <source>
        <dbReference type="PROSITE" id="PS50106"/>
    </source>
</evidence>
<evidence type="ECO:0000256" key="6">
    <source>
        <dbReference type="SAM" id="Phobius"/>
    </source>
</evidence>
<keyword evidence="2" id="KW-0645">Protease</keyword>
<protein>
    <submittedName>
        <fullName evidence="8">PDZ domain-containing protein</fullName>
    </submittedName>
</protein>
<dbReference type="InterPro" id="IPR001478">
    <property type="entry name" value="PDZ"/>
</dbReference>
<keyword evidence="6" id="KW-0472">Membrane</keyword>
<keyword evidence="4" id="KW-0720">Serine protease</keyword>
<comment type="caution">
    <text evidence="8">The sequence shown here is derived from an EMBL/GenBank/DDBJ whole genome shotgun (WGS) entry which is preliminary data.</text>
</comment>
<keyword evidence="6" id="KW-1133">Transmembrane helix</keyword>
<dbReference type="SMART" id="SM00228">
    <property type="entry name" value="PDZ"/>
    <property type="match status" value="1"/>
</dbReference>
<dbReference type="InterPro" id="IPR004447">
    <property type="entry name" value="Peptidase_S41A"/>
</dbReference>
<dbReference type="GO" id="GO:0006508">
    <property type="term" value="P:proteolysis"/>
    <property type="evidence" value="ECO:0007669"/>
    <property type="project" value="UniProtKB-KW"/>
</dbReference>
<dbReference type="InterPro" id="IPR036034">
    <property type="entry name" value="PDZ_sf"/>
</dbReference>
<dbReference type="SMART" id="SM00245">
    <property type="entry name" value="TSPc"/>
    <property type="match status" value="1"/>
</dbReference>
<dbReference type="PROSITE" id="PS50106">
    <property type="entry name" value="PDZ"/>
    <property type="match status" value="1"/>
</dbReference>
<dbReference type="Gene3D" id="2.30.42.10">
    <property type="match status" value="1"/>
</dbReference>
<reference evidence="8" key="1">
    <citation type="submission" date="2019-09" db="EMBL/GenBank/DDBJ databases">
        <title>Characterisation of the sponge microbiome using genome-centric metagenomics.</title>
        <authorList>
            <person name="Engelberts J.P."/>
            <person name="Robbins S.J."/>
            <person name="De Goeij J.M."/>
            <person name="Aranda M."/>
            <person name="Bell S.C."/>
            <person name="Webster N.S."/>
        </authorList>
    </citation>
    <scope>NUCLEOTIDE SEQUENCE</scope>
    <source>
        <strain evidence="8">SB0662_bin_9</strain>
    </source>
</reference>
<evidence type="ECO:0000256" key="3">
    <source>
        <dbReference type="ARBA" id="ARBA00022801"/>
    </source>
</evidence>
<keyword evidence="3" id="KW-0378">Hydrolase</keyword>
<dbReference type="Pfam" id="PF03572">
    <property type="entry name" value="Peptidase_S41"/>
    <property type="match status" value="1"/>
</dbReference>
<evidence type="ECO:0000256" key="5">
    <source>
        <dbReference type="SAM" id="MobiDB-lite"/>
    </source>
</evidence>
<sequence length="459" mass="48436">MTHALRGLDNGPKTNTIQEGPDLPVCRSKSNAPAKVVVPLLVTVLFVSVAVGAMAGYAAGLEVEGDRRHGVSLVPWTELNRAGRTVRLTDRFAVLREALDFLEEEYIGEVPAEDVLNQAAIDGVLAELGDRYSVLVRPDGVLPVPEEFDLEGIGIGARLEWLPDRKRLLVTQTFEGLPAADAGLRAGDLVVSVDGEPVSWMGREAVFASLRAPVGTEVRIGYRRDEEAFDAAITLREVAIPTVDHEVLGAASNIGYVRMHSIGEFGAAGLAVVLTDLMDFGVEAMILDLRGTAGGSTEAAVRVAGLLTGPRLVAIGEHTDGARMELKAEGAASLPSGMPLAVLVDRFSAGASELVAGAIQDHGIGLLIGETTYGNGSGQTDFVLGDGSRLRVSDHLWHTPNGWEIHGQGLIPDVPMTNEDADGDPEDAGVLPDNTETDPYLQVAELYLVHSLDAATAGP</sequence>
<dbReference type="PANTHER" id="PTHR32060:SF30">
    <property type="entry name" value="CARBOXY-TERMINAL PROCESSING PROTEASE CTPA"/>
    <property type="match status" value="1"/>
</dbReference>
<dbReference type="Pfam" id="PF17820">
    <property type="entry name" value="PDZ_6"/>
    <property type="match status" value="1"/>
</dbReference>
<keyword evidence="6" id="KW-0812">Transmembrane</keyword>
<dbReference type="Gene3D" id="3.30.750.44">
    <property type="match status" value="1"/>
</dbReference>
<evidence type="ECO:0000313" key="8">
    <source>
        <dbReference type="EMBL" id="MYD90985.1"/>
    </source>
</evidence>
<dbReference type="SUPFAM" id="SSF52096">
    <property type="entry name" value="ClpP/crotonase"/>
    <property type="match status" value="1"/>
</dbReference>
<dbReference type="GO" id="GO:0004175">
    <property type="term" value="F:endopeptidase activity"/>
    <property type="evidence" value="ECO:0007669"/>
    <property type="project" value="TreeGrafter"/>
</dbReference>